<dbReference type="Gene3D" id="2.40.70.10">
    <property type="entry name" value="Acid Proteases"/>
    <property type="match status" value="2"/>
</dbReference>
<dbReference type="Pfam" id="PF00026">
    <property type="entry name" value="Asp"/>
    <property type="match status" value="1"/>
</dbReference>
<dbReference type="GO" id="GO:0000324">
    <property type="term" value="C:fungal-type vacuole"/>
    <property type="evidence" value="ECO:0007669"/>
    <property type="project" value="TreeGrafter"/>
</dbReference>
<dbReference type="EMBL" id="JAULSV010000002">
    <property type="protein sequence ID" value="KAK0651932.1"/>
    <property type="molecule type" value="Genomic_DNA"/>
</dbReference>
<keyword evidence="5" id="KW-0732">Signal</keyword>
<dbReference type="InterPro" id="IPR001969">
    <property type="entry name" value="Aspartic_peptidase_AS"/>
</dbReference>
<comment type="similarity">
    <text evidence="1 4">Belongs to the peptidase A1 family.</text>
</comment>
<proteinExistence type="inferred from homology"/>
<keyword evidence="4" id="KW-0645">Protease</keyword>
<gene>
    <name evidence="7" type="ORF">B0T16DRAFT_454347</name>
</gene>
<evidence type="ECO:0000256" key="2">
    <source>
        <dbReference type="ARBA" id="ARBA00022750"/>
    </source>
</evidence>
<sequence>MAKGLANVVAVGLLLNLALARPYSDSGSESDVPETIHVAKLTRRIPPEPGNHMRRLAAPIGTAKALPVSHPAEYLAEVRAGGYRYALQIDTGSSDTWFVKDGFQCLLYPHCNLGPVFRGDFPGGQIEIEHLNISYGGDLGAFLNGQMGYSDLTVAGVTIPKQQIALATLGAWTGDGISSGILGLGLPGLTGSFKGKTPAEDGLQNLVNYSPVVTTVTNQIGKHIFSLGLSRNESESFLALGGVPQNIKVGNYTRVPIEKMAKSFGGSDYFYYALTPETIVWKNSTNQTEQKSRLPQVIVDSGTTLNVLPYDIALSINNHFEPPATYLKSQGGWFVPCNAKPPRLGIQIGGQMFWTDPSSMILPQVMDPDTGYCATGIGSMDGPVFILGDVFMQGLVAVFDVGQRMEMRFAKRLV</sequence>
<keyword evidence="2 4" id="KW-0064">Aspartyl protease</keyword>
<dbReference type="PRINTS" id="PR00792">
    <property type="entry name" value="PEPSIN"/>
</dbReference>
<feature type="active site" evidence="3">
    <location>
        <position position="90"/>
    </location>
</feature>
<evidence type="ECO:0000313" key="7">
    <source>
        <dbReference type="EMBL" id="KAK0651932.1"/>
    </source>
</evidence>
<dbReference type="PROSITE" id="PS51767">
    <property type="entry name" value="PEPTIDASE_A1"/>
    <property type="match status" value="1"/>
</dbReference>
<dbReference type="InterPro" id="IPR021109">
    <property type="entry name" value="Peptidase_aspartic_dom_sf"/>
</dbReference>
<dbReference type="InterPro" id="IPR001461">
    <property type="entry name" value="Aspartic_peptidase_A1"/>
</dbReference>
<organism evidence="7 8">
    <name type="scientific">Cercophora newfieldiana</name>
    <dbReference type="NCBI Taxonomy" id="92897"/>
    <lineage>
        <taxon>Eukaryota</taxon>
        <taxon>Fungi</taxon>
        <taxon>Dikarya</taxon>
        <taxon>Ascomycota</taxon>
        <taxon>Pezizomycotina</taxon>
        <taxon>Sordariomycetes</taxon>
        <taxon>Sordariomycetidae</taxon>
        <taxon>Sordariales</taxon>
        <taxon>Lasiosphaeriaceae</taxon>
        <taxon>Cercophora</taxon>
    </lineage>
</organism>
<feature type="chain" id="PRO_5041227644" evidence="5">
    <location>
        <begin position="21"/>
        <end position="414"/>
    </location>
</feature>
<keyword evidence="8" id="KW-1185">Reference proteome</keyword>
<dbReference type="PANTHER" id="PTHR47966:SF47">
    <property type="entry name" value="ENDOPEPTIDASE, PUTATIVE (AFU_ORTHOLOGUE AFUA_3G01220)-RELATED"/>
    <property type="match status" value="1"/>
</dbReference>
<feature type="active site" evidence="3">
    <location>
        <position position="300"/>
    </location>
</feature>
<protein>
    <submittedName>
        <fullName evidence="7">Aspartic peptidase domain-containing protein</fullName>
    </submittedName>
</protein>
<dbReference type="SUPFAM" id="SSF50630">
    <property type="entry name" value="Acid proteases"/>
    <property type="match status" value="1"/>
</dbReference>
<evidence type="ECO:0000256" key="1">
    <source>
        <dbReference type="ARBA" id="ARBA00007447"/>
    </source>
</evidence>
<dbReference type="PROSITE" id="PS00141">
    <property type="entry name" value="ASP_PROTEASE"/>
    <property type="match status" value="1"/>
</dbReference>
<dbReference type="CDD" id="cd05471">
    <property type="entry name" value="pepsin_like"/>
    <property type="match status" value="1"/>
</dbReference>
<name>A0AA39YFZ4_9PEZI</name>
<evidence type="ECO:0000259" key="6">
    <source>
        <dbReference type="PROSITE" id="PS51767"/>
    </source>
</evidence>
<accession>A0AA39YFZ4</accession>
<evidence type="ECO:0000256" key="3">
    <source>
        <dbReference type="PIRSR" id="PIRSR601461-1"/>
    </source>
</evidence>
<evidence type="ECO:0000313" key="8">
    <source>
        <dbReference type="Proteomes" id="UP001174936"/>
    </source>
</evidence>
<feature type="signal peptide" evidence="5">
    <location>
        <begin position="1"/>
        <end position="20"/>
    </location>
</feature>
<dbReference type="GO" id="GO:0004190">
    <property type="term" value="F:aspartic-type endopeptidase activity"/>
    <property type="evidence" value="ECO:0007669"/>
    <property type="project" value="UniProtKB-KW"/>
</dbReference>
<dbReference type="InterPro" id="IPR033121">
    <property type="entry name" value="PEPTIDASE_A1"/>
</dbReference>
<keyword evidence="4" id="KW-0378">Hydrolase</keyword>
<feature type="domain" description="Peptidase A1" evidence="6">
    <location>
        <begin position="74"/>
        <end position="410"/>
    </location>
</feature>
<dbReference type="Proteomes" id="UP001174936">
    <property type="component" value="Unassembled WGS sequence"/>
</dbReference>
<comment type="caution">
    <text evidence="7">The sequence shown here is derived from an EMBL/GenBank/DDBJ whole genome shotgun (WGS) entry which is preliminary data.</text>
</comment>
<dbReference type="PANTHER" id="PTHR47966">
    <property type="entry name" value="BETA-SITE APP-CLEAVING ENZYME, ISOFORM A-RELATED"/>
    <property type="match status" value="1"/>
</dbReference>
<evidence type="ECO:0000256" key="5">
    <source>
        <dbReference type="SAM" id="SignalP"/>
    </source>
</evidence>
<dbReference type="InterPro" id="IPR034164">
    <property type="entry name" value="Pepsin-like_dom"/>
</dbReference>
<dbReference type="GO" id="GO:0006508">
    <property type="term" value="P:proteolysis"/>
    <property type="evidence" value="ECO:0007669"/>
    <property type="project" value="UniProtKB-KW"/>
</dbReference>
<dbReference type="AlphaFoldDB" id="A0AA39YFZ4"/>
<reference evidence="7" key="1">
    <citation type="submission" date="2023-06" db="EMBL/GenBank/DDBJ databases">
        <title>Genome-scale phylogeny and comparative genomics of the fungal order Sordariales.</title>
        <authorList>
            <consortium name="Lawrence Berkeley National Laboratory"/>
            <person name="Hensen N."/>
            <person name="Bonometti L."/>
            <person name="Westerberg I."/>
            <person name="Brannstrom I.O."/>
            <person name="Guillou S."/>
            <person name="Cros-Aarteil S."/>
            <person name="Calhoun S."/>
            <person name="Haridas S."/>
            <person name="Kuo A."/>
            <person name="Mondo S."/>
            <person name="Pangilinan J."/>
            <person name="Riley R."/>
            <person name="Labutti K."/>
            <person name="Andreopoulos B."/>
            <person name="Lipzen A."/>
            <person name="Chen C."/>
            <person name="Yanf M."/>
            <person name="Daum C."/>
            <person name="Ng V."/>
            <person name="Clum A."/>
            <person name="Steindorff A."/>
            <person name="Ohm R."/>
            <person name="Martin F."/>
            <person name="Silar P."/>
            <person name="Natvig D."/>
            <person name="Lalanne C."/>
            <person name="Gautier V."/>
            <person name="Ament-Velasquez S.L."/>
            <person name="Kruys A."/>
            <person name="Hutchinson M.I."/>
            <person name="Powell A.J."/>
            <person name="Barry K."/>
            <person name="Miller A.N."/>
            <person name="Grigoriev I.V."/>
            <person name="Debuchy R."/>
            <person name="Gladieux P."/>
            <person name="Thoren M.H."/>
            <person name="Johannesson H."/>
        </authorList>
    </citation>
    <scope>NUCLEOTIDE SEQUENCE</scope>
    <source>
        <strain evidence="7">SMH2532-1</strain>
    </source>
</reference>
<evidence type="ECO:0000256" key="4">
    <source>
        <dbReference type="RuleBase" id="RU000454"/>
    </source>
</evidence>